<dbReference type="SUPFAM" id="SSF56672">
    <property type="entry name" value="DNA/RNA polymerases"/>
    <property type="match status" value="1"/>
</dbReference>
<evidence type="ECO:0000313" key="3">
    <source>
        <dbReference type="Proteomes" id="UP000230750"/>
    </source>
</evidence>
<dbReference type="Pfam" id="PF00078">
    <property type="entry name" value="RVT_1"/>
    <property type="match status" value="1"/>
</dbReference>
<dbReference type="OrthoDB" id="419189at2759"/>
<dbReference type="EMBL" id="MRZV01001437">
    <property type="protein sequence ID" value="PIK37868.1"/>
    <property type="molecule type" value="Genomic_DNA"/>
</dbReference>
<accession>A0A2G8JQ85</accession>
<dbReference type="CDD" id="cd01650">
    <property type="entry name" value="RT_nLTR_like"/>
    <property type="match status" value="1"/>
</dbReference>
<dbReference type="PROSITE" id="PS50878">
    <property type="entry name" value="RT_POL"/>
    <property type="match status" value="1"/>
</dbReference>
<evidence type="ECO:0000313" key="2">
    <source>
        <dbReference type="EMBL" id="PIK37868.1"/>
    </source>
</evidence>
<name>A0A2G8JQ85_STIJA</name>
<dbReference type="PANTHER" id="PTHR33332">
    <property type="entry name" value="REVERSE TRANSCRIPTASE DOMAIN-CONTAINING PROTEIN"/>
    <property type="match status" value="1"/>
</dbReference>
<feature type="domain" description="Reverse transcriptase" evidence="1">
    <location>
        <begin position="196"/>
        <end position="456"/>
    </location>
</feature>
<dbReference type="InterPro" id="IPR000477">
    <property type="entry name" value="RT_dom"/>
</dbReference>
<protein>
    <recommendedName>
        <fullName evidence="1">Reverse transcriptase domain-containing protein</fullName>
    </recommendedName>
</protein>
<proteinExistence type="predicted"/>
<dbReference type="Proteomes" id="UP000230750">
    <property type="component" value="Unassembled WGS sequence"/>
</dbReference>
<gene>
    <name evidence="2" type="ORF">BSL78_25291</name>
</gene>
<organism evidence="2 3">
    <name type="scientific">Stichopus japonicus</name>
    <name type="common">Sea cucumber</name>
    <dbReference type="NCBI Taxonomy" id="307972"/>
    <lineage>
        <taxon>Eukaryota</taxon>
        <taxon>Metazoa</taxon>
        <taxon>Echinodermata</taxon>
        <taxon>Eleutherozoa</taxon>
        <taxon>Echinozoa</taxon>
        <taxon>Holothuroidea</taxon>
        <taxon>Aspidochirotacea</taxon>
        <taxon>Aspidochirotida</taxon>
        <taxon>Stichopodidae</taxon>
        <taxon>Apostichopus</taxon>
    </lineage>
</organism>
<dbReference type="InterPro" id="IPR043502">
    <property type="entry name" value="DNA/RNA_pol_sf"/>
</dbReference>
<sequence>MPLLLGRSSNLTRKLNLGLVMILSKLRKLGDSTSVSGAKQVYLFIENFLRNIVKLCRTKFILQGEYYYATIIADTSSPKDLFKTVDFLSNKQKCAILPNYSCHTELSERFSLYFSKKISKFCTMLNRQGLHLSANCLTEPLPASSFDSFSEATEDEILKIIKNSPSKSCMLDPLPTWLAKGCSAELILLITNIVNTSMSTGTVPDSFKVAHVTPVLKKTSLDRNCLKNYRPISNLSFVSKVLEKTVLSRLMDYLTQENLLEPYQSAYKSGHSTETALNAVHNFITSKLDEDCFVLLVLLDLSSAFDTVNHSILLERLQSKYRLGGTVLSWFNSYITERYQQVKIEDVLSSPRPLVTGVPQGSVLGPVLFSLYLAELSDIIRHHGVHFHHYADDTQLLLAFDKDDVPNAFHKMETCISAVNTWLTTNQLKLNCDKTEFIVFRYVSLKLHLIFHHLLLVKTLLISPQLLETLVHILTRPCHLKITLLSSSFCKLAT</sequence>
<dbReference type="AlphaFoldDB" id="A0A2G8JQ85"/>
<evidence type="ECO:0000259" key="1">
    <source>
        <dbReference type="PROSITE" id="PS50878"/>
    </source>
</evidence>
<comment type="caution">
    <text evidence="2">The sequence shown here is derived from an EMBL/GenBank/DDBJ whole genome shotgun (WGS) entry which is preliminary data.</text>
</comment>
<keyword evidence="3" id="KW-1185">Reference proteome</keyword>
<reference evidence="2 3" key="1">
    <citation type="journal article" date="2017" name="PLoS Biol.">
        <title>The sea cucumber genome provides insights into morphological evolution and visceral regeneration.</title>
        <authorList>
            <person name="Zhang X."/>
            <person name="Sun L."/>
            <person name="Yuan J."/>
            <person name="Sun Y."/>
            <person name="Gao Y."/>
            <person name="Zhang L."/>
            <person name="Li S."/>
            <person name="Dai H."/>
            <person name="Hamel J.F."/>
            <person name="Liu C."/>
            <person name="Yu Y."/>
            <person name="Liu S."/>
            <person name="Lin W."/>
            <person name="Guo K."/>
            <person name="Jin S."/>
            <person name="Xu P."/>
            <person name="Storey K.B."/>
            <person name="Huan P."/>
            <person name="Zhang T."/>
            <person name="Zhou Y."/>
            <person name="Zhang J."/>
            <person name="Lin C."/>
            <person name="Li X."/>
            <person name="Xing L."/>
            <person name="Huo D."/>
            <person name="Sun M."/>
            <person name="Wang L."/>
            <person name="Mercier A."/>
            <person name="Li F."/>
            <person name="Yang H."/>
            <person name="Xiang J."/>
        </authorList>
    </citation>
    <scope>NUCLEOTIDE SEQUENCE [LARGE SCALE GENOMIC DNA]</scope>
    <source>
        <strain evidence="2">Shaxun</strain>
        <tissue evidence="2">Muscle</tissue>
    </source>
</reference>